<dbReference type="Gene3D" id="2.40.270.10">
    <property type="entry name" value="DNA-directed RNA polymerase, subunit 2, domain 6"/>
    <property type="match status" value="2"/>
</dbReference>
<dbReference type="InterPro" id="IPR006141">
    <property type="entry name" value="Intein_N"/>
</dbReference>
<dbReference type="InterPro" id="IPR037033">
    <property type="entry name" value="DNA-dir_RNAP_su2_hyb_sf"/>
</dbReference>
<evidence type="ECO:0000259" key="11">
    <source>
        <dbReference type="Pfam" id="PF04560"/>
    </source>
</evidence>
<evidence type="ECO:0000259" key="15">
    <source>
        <dbReference type="Pfam" id="PF04566"/>
    </source>
</evidence>
<dbReference type="Gene3D" id="2.170.16.10">
    <property type="entry name" value="Hedgehog/Intein (Hint) domain"/>
    <property type="match status" value="1"/>
</dbReference>
<dbReference type="GO" id="GO:0003677">
    <property type="term" value="F:DNA binding"/>
    <property type="evidence" value="ECO:0007669"/>
    <property type="project" value="InterPro"/>
</dbReference>
<evidence type="ECO:0000256" key="9">
    <source>
        <dbReference type="SAM" id="MobiDB-lite"/>
    </source>
</evidence>
<dbReference type="InterPro" id="IPR007645">
    <property type="entry name" value="RNA_pol_Rpb2_3"/>
</dbReference>
<dbReference type="InterPro" id="IPR007641">
    <property type="entry name" value="RNA_pol_Rpb2_7"/>
</dbReference>
<dbReference type="Pfam" id="PF04560">
    <property type="entry name" value="RNA_pol_Rpb2_7"/>
    <property type="match status" value="1"/>
</dbReference>
<dbReference type="Gene3D" id="3.90.1100.10">
    <property type="match status" value="1"/>
</dbReference>
<keyword evidence="6" id="KW-0479">Metal-binding</keyword>
<dbReference type="GO" id="GO:0003899">
    <property type="term" value="F:DNA-directed RNA polymerase activity"/>
    <property type="evidence" value="ECO:0007669"/>
    <property type="project" value="UniProtKB-EC"/>
</dbReference>
<name>A0A6C0DE19_9ZZZZ</name>
<dbReference type="CDD" id="cd00653">
    <property type="entry name" value="RNA_pol_B_RPB2"/>
    <property type="match status" value="1"/>
</dbReference>
<keyword evidence="4" id="KW-0808">Transferase</keyword>
<dbReference type="InterPro" id="IPR007644">
    <property type="entry name" value="RNA_pol_bsu_protrusion"/>
</dbReference>
<protein>
    <recommendedName>
        <fullName evidence="2">DNA-directed RNA polymerase</fullName>
        <ecNumber evidence="2">2.7.7.6</ecNumber>
    </recommendedName>
</protein>
<keyword evidence="8" id="KW-0804">Transcription</keyword>
<comment type="similarity">
    <text evidence="1">Belongs to the RNA polymerase beta chain family.</text>
</comment>
<dbReference type="Gene3D" id="3.90.1800.10">
    <property type="entry name" value="RNA polymerase alpha subunit dimerisation domain"/>
    <property type="match status" value="1"/>
</dbReference>
<feature type="domain" description="DNA-directed RNA polymerase subunit 2 hybrid-binding" evidence="10">
    <location>
        <begin position="1095"/>
        <end position="1238"/>
    </location>
</feature>
<dbReference type="Gene3D" id="2.40.50.150">
    <property type="match status" value="1"/>
</dbReference>
<dbReference type="GO" id="GO:0000428">
    <property type="term" value="C:DNA-directed RNA polymerase complex"/>
    <property type="evidence" value="ECO:0007669"/>
    <property type="project" value="UniProtKB-KW"/>
</dbReference>
<evidence type="ECO:0000256" key="5">
    <source>
        <dbReference type="ARBA" id="ARBA00022695"/>
    </source>
</evidence>
<evidence type="ECO:0000256" key="4">
    <source>
        <dbReference type="ARBA" id="ARBA00022679"/>
    </source>
</evidence>
<evidence type="ECO:0000256" key="8">
    <source>
        <dbReference type="ARBA" id="ARBA00023163"/>
    </source>
</evidence>
<evidence type="ECO:0000313" key="16">
    <source>
        <dbReference type="EMBL" id="QHT14767.1"/>
    </source>
</evidence>
<dbReference type="Pfam" id="PF04566">
    <property type="entry name" value="RNA_pol_Rpb2_4"/>
    <property type="match status" value="1"/>
</dbReference>
<dbReference type="GO" id="GO:0032549">
    <property type="term" value="F:ribonucleoside binding"/>
    <property type="evidence" value="ECO:0007669"/>
    <property type="project" value="InterPro"/>
</dbReference>
<keyword evidence="7" id="KW-0862">Zinc</keyword>
<feature type="domain" description="DNA-directed RNA polymerase subunit 2 hybrid-binding" evidence="10">
    <location>
        <begin position="727"/>
        <end position="948"/>
    </location>
</feature>
<evidence type="ECO:0000259" key="14">
    <source>
        <dbReference type="Pfam" id="PF04565"/>
    </source>
</evidence>
<dbReference type="InterPro" id="IPR007120">
    <property type="entry name" value="DNA-dir_RNAP_su2_dom"/>
</dbReference>
<dbReference type="GO" id="GO:0046872">
    <property type="term" value="F:metal ion binding"/>
    <property type="evidence" value="ECO:0007669"/>
    <property type="project" value="UniProtKB-KW"/>
</dbReference>
<dbReference type="Pfam" id="PF04563">
    <property type="entry name" value="RNA_pol_Rpb2_1"/>
    <property type="match status" value="1"/>
</dbReference>
<dbReference type="InterPro" id="IPR015712">
    <property type="entry name" value="DNA-dir_RNA_pol_su2"/>
</dbReference>
<dbReference type="InterPro" id="IPR037034">
    <property type="entry name" value="RNA_pol_Rpb2_2_sf"/>
</dbReference>
<feature type="compositionally biased region" description="Low complexity" evidence="9">
    <location>
        <begin position="1608"/>
        <end position="1618"/>
    </location>
</feature>
<dbReference type="Pfam" id="PF00562">
    <property type="entry name" value="RNA_pol_Rpb2_6"/>
    <property type="match status" value="2"/>
</dbReference>
<dbReference type="InterPro" id="IPR007646">
    <property type="entry name" value="RNA_pol_Rpb2_4"/>
</dbReference>
<evidence type="ECO:0000256" key="3">
    <source>
        <dbReference type="ARBA" id="ARBA00022478"/>
    </source>
</evidence>
<dbReference type="CDD" id="cd00081">
    <property type="entry name" value="Hint"/>
    <property type="match status" value="1"/>
</dbReference>
<dbReference type="Gene3D" id="3.90.1070.20">
    <property type="match status" value="1"/>
</dbReference>
<dbReference type="GO" id="GO:0006351">
    <property type="term" value="P:DNA-templated transcription"/>
    <property type="evidence" value="ECO:0007669"/>
    <property type="project" value="InterPro"/>
</dbReference>
<dbReference type="SUPFAM" id="SSF64484">
    <property type="entry name" value="beta and beta-prime subunits of DNA dependent RNA-polymerase"/>
    <property type="match status" value="2"/>
</dbReference>
<dbReference type="EMBL" id="MN739589">
    <property type="protein sequence ID" value="QHT14767.1"/>
    <property type="molecule type" value="Genomic_DNA"/>
</dbReference>
<proteinExistence type="inferred from homology"/>
<feature type="domain" description="RNA polymerase Rpb2" evidence="12">
    <location>
        <begin position="225"/>
        <end position="381"/>
    </location>
</feature>
<evidence type="ECO:0000256" key="7">
    <source>
        <dbReference type="ARBA" id="ARBA00022833"/>
    </source>
</evidence>
<dbReference type="InterPro" id="IPR036844">
    <property type="entry name" value="Hint_dom_sf"/>
</dbReference>
<feature type="domain" description="RNA polymerase Rpb2" evidence="14">
    <location>
        <begin position="468"/>
        <end position="532"/>
    </location>
</feature>
<feature type="compositionally biased region" description="Polar residues" evidence="9">
    <location>
        <begin position="1619"/>
        <end position="1630"/>
    </location>
</feature>
<evidence type="ECO:0000256" key="2">
    <source>
        <dbReference type="ARBA" id="ARBA00012418"/>
    </source>
</evidence>
<dbReference type="EC" id="2.7.7.6" evidence="2"/>
<evidence type="ECO:0000259" key="12">
    <source>
        <dbReference type="Pfam" id="PF04561"/>
    </source>
</evidence>
<keyword evidence="5" id="KW-0548">Nucleotidyltransferase</keyword>
<dbReference type="PANTHER" id="PTHR20856">
    <property type="entry name" value="DNA-DIRECTED RNA POLYMERASE I SUBUNIT 2"/>
    <property type="match status" value="1"/>
</dbReference>
<dbReference type="InterPro" id="IPR014724">
    <property type="entry name" value="RNA_pol_RPB2_OB-fold"/>
</dbReference>
<dbReference type="InterPro" id="IPR007642">
    <property type="entry name" value="RNA_pol_Rpb2_2"/>
</dbReference>
<reference evidence="16" key="1">
    <citation type="journal article" date="2020" name="Nature">
        <title>Giant virus diversity and host interactions through global metagenomics.</title>
        <authorList>
            <person name="Schulz F."/>
            <person name="Roux S."/>
            <person name="Paez-Espino D."/>
            <person name="Jungbluth S."/>
            <person name="Walsh D.A."/>
            <person name="Denef V.J."/>
            <person name="McMahon K.D."/>
            <person name="Konstantinidis K.T."/>
            <person name="Eloe-Fadrosh E.A."/>
            <person name="Kyrpides N.C."/>
            <person name="Woyke T."/>
        </authorList>
    </citation>
    <scope>NUCLEOTIDE SEQUENCE</scope>
    <source>
        <strain evidence="16">GVMAG-M-3300023174-141</strain>
    </source>
</reference>
<evidence type="ECO:0000256" key="1">
    <source>
        <dbReference type="ARBA" id="ARBA00006835"/>
    </source>
</evidence>
<dbReference type="GO" id="GO:0016539">
    <property type="term" value="P:intein-mediated protein splicing"/>
    <property type="evidence" value="ECO:0007669"/>
    <property type="project" value="InterPro"/>
</dbReference>
<feature type="region of interest" description="Disordered" evidence="9">
    <location>
        <begin position="1573"/>
        <end position="1630"/>
    </location>
</feature>
<evidence type="ECO:0000259" key="10">
    <source>
        <dbReference type="Pfam" id="PF00562"/>
    </source>
</evidence>
<feature type="domain" description="RNA polymerase beta subunit protrusion" evidence="13">
    <location>
        <begin position="26"/>
        <end position="418"/>
    </location>
</feature>
<dbReference type="Pfam" id="PF04565">
    <property type="entry name" value="RNA_pol_Rpb2_3"/>
    <property type="match status" value="1"/>
</dbReference>
<dbReference type="Pfam" id="PF04561">
    <property type="entry name" value="RNA_pol_Rpb2_2"/>
    <property type="match status" value="1"/>
</dbReference>
<dbReference type="Gene3D" id="3.90.1110.10">
    <property type="entry name" value="RNA polymerase Rpb2, domain 2"/>
    <property type="match status" value="1"/>
</dbReference>
<dbReference type="SUPFAM" id="SSF51294">
    <property type="entry name" value="Hedgehog/intein (Hint) domain"/>
    <property type="match status" value="1"/>
</dbReference>
<dbReference type="PROSITE" id="PS50817">
    <property type="entry name" value="INTEIN_N_TER"/>
    <property type="match status" value="1"/>
</dbReference>
<evidence type="ECO:0000259" key="13">
    <source>
        <dbReference type="Pfam" id="PF04563"/>
    </source>
</evidence>
<accession>A0A6C0DE19</accession>
<evidence type="ECO:0000256" key="6">
    <source>
        <dbReference type="ARBA" id="ARBA00022723"/>
    </source>
</evidence>
<feature type="domain" description="RNA polymerase Rpb2" evidence="15">
    <location>
        <begin position="568"/>
        <end position="628"/>
    </location>
</feature>
<keyword evidence="3" id="KW-0240">DNA-directed RNA polymerase</keyword>
<sequence length="1630" mass="183208">MAGNAARDLSRKLIDTYFRTNPYPYTRHHIDSYDQFLQQDMVNMIKSQNPILILKELIREDPIVYKYRVEIFVGGEDGSAIEIGTPTVSLQNTQEVRVLFPNEARLRNLTYASTVYADIIVKITYTSAEGVVRDLSPAPETFKKFPLFKIPIMLHSRFCILNNKPKEFLREAGECPYDHGGYFIVAGAEKVLITRQEQAFNTLYITPQNDPKQAIYASIECLSQETRQVKRVSIALMRHVEREGFVSHATILVSLPFVRKPIPLFLLFRALGFQSDEEILKMIFPDFSSSEAKLLLPKLQPSIIDAFPFMTTYTAIQYIKTLTKGFSEAHVIDIIRNQLFIHMPNDPSSQALFLGECVRKILRVSEGYEEKTDRDDTRNQRCLTSGFLVQELFNNSYKLWIKAFVLAIGKEYNYNRSVLYKDEKFQNIFQAGNESKIFMGGLLTDMIMKGFKGKWGTGLGEEKSGVLQAMSRLSYVDFLSHCRRVILDFDTGMKLTGPRKLHTSQYGYFCTSETPTGASIGITKNLTILAAISTSSQTKTFFEWLRSTGRVYKPEDTTLEHRIVFVPVYVNGGMFGYTAVPYLLTDVLKLLKRCGCLPYSVSISFSIRDRKVYLYLDPGRPLRPLIHLKNAEVPVEKLQRAKTWKELVMGTIRQSASLETTEFIDPLREKTNKLEDYPALLSPHTGCIEYVDPYEQNECFIANGPAYITKETTHMEVHPSTIMSMMTSLIPFAPHNQSPRNQLSCSQSKQGLSIYATNWRNRFDNTAHVLCYGEMPITRTIYNNYLGEGRMAYGMNCILAIACWSGYNQEDGIVMNYDAVHRGMFRSMAFRSYEAFEEDDEKANTKIRFGNPAQMSNWKDLKPGLDYSKVDDRGIIREGEYVDENTVLVSAYMMSTTGGQIKDASTTPQVWTRGRVEKVAVMVNNMGLRLVKIRVVQDRIPELGDKFCLTEDHDVLTEKGWVPINEVSKTHMVVQRNENATTEYVHPMDTYVFDHTGPMYLIQTEKGSQYVTSEHRLYVGDSNNTWKLITANVLYAIQDSTYYLMDASGVSVRITSIRMTPTNEIGDKVYCLSVPSQIFLVRRKGEETAFWTGNSNRHGQKGTIGALLRGHDMPRTESGIVPDMIMNPHAIPSRMTIAQNLEQLLGKTAALTGAIGDGTSFMNDGSPQEAIGGILEQIGFEKYGNEVMYNGATGEQIQAAIFIGPVYGMRLKHMVEDKWQARGQGRKEMRTHQPTGGRGAQGGLKIGEMDRDAIIGHAGMAFVKESFMERSDGTKMPICVACGTIPIYNPKLNIAICSMCDGPVRYMGDSVHNLEILPPIGRPKSRIVEVEMPYSTKLLTQEQETYLNLSMRYITTSGIQRLTPLELSAKTGEAVSELPRLFAPVIRAPAYRDEEEEPKFTLEQLRSMGANVVQLPEEQQKALDVIVEENEEGENAVIDMAGQPPMQQVMMNQQPMQQMNQMQQAPMQQPMIQQALPMQQQQPMIQQALPMQQPMQQMNQQPMIQMQQPMQQPMVQQQVPMVPQNQVIYPPQQGGMPPPNLATVMQGGFHQATFPGQGGMIVVDTSGGAMAAEGLGPMPSSGGRRTRASYQGGGGSSAMQGVPPPAMPSSVMPSSTPSGGFQNITITKLE</sequence>
<organism evidence="16">
    <name type="scientific">viral metagenome</name>
    <dbReference type="NCBI Taxonomy" id="1070528"/>
    <lineage>
        <taxon>unclassified sequences</taxon>
        <taxon>metagenomes</taxon>
        <taxon>organismal metagenomes</taxon>
    </lineage>
</organism>
<feature type="domain" description="RNA polymerase Rpb2" evidence="11">
    <location>
        <begin position="1242"/>
        <end position="1352"/>
    </location>
</feature>